<feature type="transmembrane region" description="Helical" evidence="2">
    <location>
        <begin position="236"/>
        <end position="258"/>
    </location>
</feature>
<feature type="transmembrane region" description="Helical" evidence="2">
    <location>
        <begin position="90"/>
        <end position="112"/>
    </location>
</feature>
<dbReference type="Proteomes" id="UP000319516">
    <property type="component" value="Unassembled WGS sequence"/>
</dbReference>
<keyword evidence="2" id="KW-0812">Transmembrane</keyword>
<evidence type="ECO:0000313" key="3">
    <source>
        <dbReference type="EMBL" id="TQL52237.1"/>
    </source>
</evidence>
<proteinExistence type="predicted"/>
<comment type="caution">
    <text evidence="3">The sequence shown here is derived from an EMBL/GenBank/DDBJ whole genome shotgun (WGS) entry which is preliminary data.</text>
</comment>
<dbReference type="RefSeq" id="WP_141786135.1">
    <property type="nucleotide sequence ID" value="NZ_BAAAIK010000001.1"/>
</dbReference>
<evidence type="ECO:0000256" key="1">
    <source>
        <dbReference type="SAM" id="MobiDB-lite"/>
    </source>
</evidence>
<feature type="transmembrane region" description="Helical" evidence="2">
    <location>
        <begin position="194"/>
        <end position="216"/>
    </location>
</feature>
<evidence type="ECO:0008006" key="5">
    <source>
        <dbReference type="Google" id="ProtNLM"/>
    </source>
</evidence>
<feature type="transmembrane region" description="Helical" evidence="2">
    <location>
        <begin position="463"/>
        <end position="483"/>
    </location>
</feature>
<feature type="transmembrane region" description="Helical" evidence="2">
    <location>
        <begin position="153"/>
        <end position="173"/>
    </location>
</feature>
<sequence>MAGAPVPPLPERGSRPRFDIATACALTGITVLMVVLGEINRLSGAVLDDRARTWPFTDLMGPSRLLDHSPDGWRSVAQALAQDGRLQGWLVGYLLLDLVLIVLYVTLLGRLLHPSLPSAYRIVLVAAAVDLTENGLALVVALGTDHVPLAAEVLPWVSGAKWLGLLLASVVVLRRLFRRGDPSWRRAVARVLRALYTHRFSVVALLPLLTMSILPGPDMLDQLPDIQRRWTDDPTGLAHGVAASVALAVLGVVVLVLGRMRSDFTWWRVHGWPEDGDRPQPLVWFWLICAGAVLAIAVLLPAVTGTDGRSWPRVLVFAGVPAVIGAASLLLRSWLSGPPTGPVTRWVHRQVRRPDARVLRPEHVRPVRAVGDILAVLVPVVGGLGLVRSFAAPIVLDGGSAWSWVLLMLGAGVALAAWPVGDAVLERLEPTQHVPRTRSQRVWGRLTSILSPGHPTTRRQTTVAAALLAGSTLGLLVVGSLPAQLGAGVGVIACVVLALTLLTTLVAGAVVLLQYGGSPHVFWLPGIRLSVAPVVTLLVVTLLVAGTVGGSSDVHGVRSADARERPLPARADLRTAFEAWLADPGACRHTVTAGGREVTLRPMLLVAAEGGGVRGAYWTAAGLDVLSGRQMTSDGGSWLAPATGDGACGARSTLLSGGASGGAVGLATTRFAPVGGAREEVVRITGADALGSGVVGLFVRDLVYSAAGVPLPVAGAGSRWVDRAGLMERSWEHNTTALAHLFLPDETPPVAGSASGHLVLTSTSATTGCRMLVSQLELADPELPDDVAENAAPGRTLGLGGTADGDAAAEGPSAPADGSCDALDRPAPRSVDLLADYAAAEPGCLGELSTATASMLTARFPYVTPSGVIGPCGEWPVQQLVDGGYTENTGLGTLVDLAPQWLVLVQEHNRAALAGSEDAIELVVPLVVYLDNGTGSDLAAPRNNLTNELLVPPVANSRAAKSQSDTGALLQRVAALTGPWRLGLGATIGPDVPHPEIVEAIEQWRPHSVVVVNQTTFPSVTAPLGWVLSQDSMDTLDEAMQRQVESRCDPATTRDVLCARGFGTLGDALAVLGAGS</sequence>
<feature type="transmembrane region" description="Helical" evidence="2">
    <location>
        <begin position="489"/>
        <end position="515"/>
    </location>
</feature>
<keyword evidence="2" id="KW-1133">Transmembrane helix</keyword>
<feature type="transmembrane region" description="Helical" evidence="2">
    <location>
        <begin position="527"/>
        <end position="549"/>
    </location>
</feature>
<organism evidence="3 4">
    <name type="scientific">Ornithinicoccus hortensis</name>
    <dbReference type="NCBI Taxonomy" id="82346"/>
    <lineage>
        <taxon>Bacteria</taxon>
        <taxon>Bacillati</taxon>
        <taxon>Actinomycetota</taxon>
        <taxon>Actinomycetes</taxon>
        <taxon>Micrococcales</taxon>
        <taxon>Intrasporangiaceae</taxon>
        <taxon>Ornithinicoccus</taxon>
    </lineage>
</organism>
<feature type="transmembrane region" description="Helical" evidence="2">
    <location>
        <begin position="373"/>
        <end position="395"/>
    </location>
</feature>
<accession>A0A542YVZ2</accession>
<feature type="transmembrane region" description="Helical" evidence="2">
    <location>
        <begin position="314"/>
        <end position="335"/>
    </location>
</feature>
<evidence type="ECO:0000313" key="4">
    <source>
        <dbReference type="Proteomes" id="UP000319516"/>
    </source>
</evidence>
<evidence type="ECO:0000256" key="2">
    <source>
        <dbReference type="SAM" id="Phobius"/>
    </source>
</evidence>
<feature type="region of interest" description="Disordered" evidence="1">
    <location>
        <begin position="785"/>
        <end position="823"/>
    </location>
</feature>
<gene>
    <name evidence="3" type="ORF">FB467_3416</name>
</gene>
<protein>
    <recommendedName>
        <fullName evidence="5">Patatin-like phospholipase</fullName>
    </recommendedName>
</protein>
<reference evidence="3 4" key="1">
    <citation type="submission" date="2019-06" db="EMBL/GenBank/DDBJ databases">
        <title>Sequencing the genomes of 1000 actinobacteria strains.</title>
        <authorList>
            <person name="Klenk H.-P."/>
        </authorList>
    </citation>
    <scope>NUCLEOTIDE SEQUENCE [LARGE SCALE GENOMIC DNA]</scope>
    <source>
        <strain evidence="3 4">DSM 12335</strain>
    </source>
</reference>
<dbReference type="OrthoDB" id="581211at2"/>
<feature type="transmembrane region" description="Helical" evidence="2">
    <location>
        <begin position="20"/>
        <end position="39"/>
    </location>
</feature>
<name>A0A542YVZ2_9MICO</name>
<keyword evidence="2" id="KW-0472">Membrane</keyword>
<dbReference type="EMBL" id="VFOP01000001">
    <property type="protein sequence ID" value="TQL52237.1"/>
    <property type="molecule type" value="Genomic_DNA"/>
</dbReference>
<feature type="transmembrane region" description="Helical" evidence="2">
    <location>
        <begin position="282"/>
        <end position="302"/>
    </location>
</feature>
<feature type="transmembrane region" description="Helical" evidence="2">
    <location>
        <begin position="401"/>
        <end position="420"/>
    </location>
</feature>
<dbReference type="AlphaFoldDB" id="A0A542YVZ2"/>
<keyword evidence="4" id="KW-1185">Reference proteome</keyword>